<dbReference type="Proteomes" id="UP000501346">
    <property type="component" value="Chromosome ScVIII"/>
</dbReference>
<evidence type="ECO:0000259" key="1">
    <source>
        <dbReference type="Pfam" id="PF21180"/>
    </source>
</evidence>
<name>A0A6C1DTD7_SACPS</name>
<dbReference type="OrthoDB" id="5377392at2759"/>
<feature type="domain" description="Topoisomerase 6 subunit A/Spo11 TOPRIM" evidence="1">
    <location>
        <begin position="4"/>
        <end position="130"/>
    </location>
</feature>
<dbReference type="GO" id="GO:0000228">
    <property type="term" value="C:nuclear chromosome"/>
    <property type="evidence" value="ECO:0007669"/>
    <property type="project" value="TreeGrafter"/>
</dbReference>
<protein>
    <submittedName>
        <fullName evidence="2">Endodeoxyribonuclease</fullName>
    </submittedName>
</protein>
<dbReference type="InterPro" id="IPR034136">
    <property type="entry name" value="TOPRIM_Topo6A/Spo11"/>
</dbReference>
<evidence type="ECO:0000313" key="2">
    <source>
        <dbReference type="EMBL" id="QID79827.1"/>
    </source>
</evidence>
<dbReference type="PRINTS" id="PR01550">
    <property type="entry name" value="TOP6AFAMILY"/>
</dbReference>
<dbReference type="AlphaFoldDB" id="A0A6C1DTD7"/>
<keyword evidence="3" id="KW-1185">Reference proteome</keyword>
<dbReference type="SUPFAM" id="SSF56726">
    <property type="entry name" value="DNA topoisomerase IV, alpha subunit"/>
    <property type="match status" value="1"/>
</dbReference>
<accession>A0A6C1DTD7</accession>
<sequence>MCNIVIVEKEAVFTKLVNNYHKLSTNTMLITGKGFPDFLTRLFLKKLEQYCSKLISDCSIFTDADPYGISIALNYTHSNERNAYICTMANYKGIRITQVLAQNNEVHNKSIQLLSLNQRDYSLAKNLIASLTANSWDIATSPLKNVVIECQREIFFQKKAEMNEIDARILNTNE</sequence>
<dbReference type="GO" id="GO:0003677">
    <property type="term" value="F:DNA binding"/>
    <property type="evidence" value="ECO:0007669"/>
    <property type="project" value="InterPro"/>
</dbReference>
<evidence type="ECO:0000313" key="3">
    <source>
        <dbReference type="Proteomes" id="UP000501346"/>
    </source>
</evidence>
<reference evidence="2 3" key="1">
    <citation type="journal article" date="2019" name="BMC Genomics">
        <title>Chromosome level assembly and comparative genome analysis confirm lager-brewing yeasts originated from a single hybridization.</title>
        <authorList>
            <person name="Salazar A.N."/>
            <person name="Gorter de Vries A.R."/>
            <person name="van den Broek M."/>
            <person name="Brouwers N."/>
            <person name="de la Torre Cortes P."/>
            <person name="Kuijpers N.G.A."/>
            <person name="Daran J.G."/>
            <person name="Abeel T."/>
        </authorList>
    </citation>
    <scope>NUCLEOTIDE SEQUENCE [LARGE SCALE GENOMIC DNA]</scope>
    <source>
        <strain evidence="2 3">CBS 1483</strain>
    </source>
</reference>
<dbReference type="CDD" id="cd00223">
    <property type="entry name" value="TOPRIM_TopoIIB_SPO"/>
    <property type="match status" value="1"/>
</dbReference>
<dbReference type="GO" id="GO:0003918">
    <property type="term" value="F:DNA topoisomerase type II (double strand cut, ATP-hydrolyzing) activity"/>
    <property type="evidence" value="ECO:0007669"/>
    <property type="project" value="InterPro"/>
</dbReference>
<dbReference type="GO" id="GO:0007131">
    <property type="term" value="P:reciprocal meiotic recombination"/>
    <property type="evidence" value="ECO:0007669"/>
    <property type="project" value="TreeGrafter"/>
</dbReference>
<organism evidence="2 3">
    <name type="scientific">Saccharomyces pastorianus</name>
    <name type="common">Lager yeast</name>
    <name type="synonym">Saccharomyces cerevisiae x Saccharomyces eubayanus</name>
    <dbReference type="NCBI Taxonomy" id="27292"/>
    <lineage>
        <taxon>Eukaryota</taxon>
        <taxon>Fungi</taxon>
        <taxon>Dikarya</taxon>
        <taxon>Ascomycota</taxon>
        <taxon>Saccharomycotina</taxon>
        <taxon>Saccharomycetes</taxon>
        <taxon>Saccharomycetales</taxon>
        <taxon>Saccharomycetaceae</taxon>
        <taxon>Saccharomyces</taxon>
    </lineage>
</organism>
<dbReference type="InterPro" id="IPR036078">
    <property type="entry name" value="Spo11/TopoVI_A_sf"/>
</dbReference>
<dbReference type="Gene3D" id="3.40.1360.10">
    <property type="match status" value="1"/>
</dbReference>
<dbReference type="PANTHER" id="PTHR10848:SF0">
    <property type="entry name" value="MEIOTIC RECOMBINATION PROTEIN SPO11"/>
    <property type="match status" value="1"/>
</dbReference>
<dbReference type="InterPro" id="IPR002815">
    <property type="entry name" value="Spo11/TopoVI_A"/>
</dbReference>
<dbReference type="PANTHER" id="PTHR10848">
    <property type="entry name" value="MEIOTIC RECOMBINATION PROTEIN SPO11"/>
    <property type="match status" value="1"/>
</dbReference>
<dbReference type="EMBL" id="CP048989">
    <property type="protein sequence ID" value="QID79827.1"/>
    <property type="molecule type" value="Genomic_DNA"/>
</dbReference>
<proteinExistence type="predicted"/>
<dbReference type="GO" id="GO:0042138">
    <property type="term" value="P:meiotic DNA double-strand break formation"/>
    <property type="evidence" value="ECO:0007669"/>
    <property type="project" value="TreeGrafter"/>
</dbReference>
<dbReference type="GO" id="GO:0000706">
    <property type="term" value="P:meiotic DNA double-strand break processing"/>
    <property type="evidence" value="ECO:0007669"/>
    <property type="project" value="TreeGrafter"/>
</dbReference>
<gene>
    <name evidence="2" type="primary">SPO11_1</name>
    <name evidence="2" type="ORF">GRS66_002122</name>
</gene>
<dbReference type="Pfam" id="PF21180">
    <property type="entry name" value="TOP6A-Spo11_Toprim"/>
    <property type="match status" value="1"/>
</dbReference>